<reference evidence="2" key="1">
    <citation type="journal article" date="1999" name="Infect. Immun.">
        <title>Molecular cloning and characterization of the afa-7 and afa-8 gene clusters encoding afimbrial adhesins in Escherichia coli strains associated with diarrhea or septicemia in calves.</title>
        <authorList>
            <person name="Lalioui L."/>
            <person name="Jouve M."/>
            <person name="Gounon P."/>
            <person name="Le Bouguenec C."/>
        </authorList>
    </citation>
    <scope>NUCLEOTIDE SEQUENCE</scope>
    <source>
        <strain evidence="2">262 KH 89</strain>
    </source>
</reference>
<evidence type="ECO:0000313" key="2">
    <source>
        <dbReference type="EMBL" id="AAD44028.1"/>
    </source>
</evidence>
<feature type="chain" id="PRO_5004336235" evidence="1">
    <location>
        <begin position="27"/>
        <end position="177"/>
    </location>
</feature>
<sequence>MEILYMNFTKHALTIGLIALSFNALAAKSTVDVATDSVDTSFIIRDDCAISVTAQSPKTFTLSEVKNHVRAADITITPTCGGKYLWAEMKEVDSQGFGIARTDAGDLASITWVQDGNWDAGEGERVAKTTLPTVASQGVPYPAVFVTQGSTGYRRKLENTNLASLLAIGWSELDRKN</sequence>
<name>Q9XDG4_ECOLX</name>
<evidence type="ECO:0000256" key="1">
    <source>
        <dbReference type="SAM" id="SignalP"/>
    </source>
</evidence>
<keyword evidence="1" id="KW-0732">Signal</keyword>
<dbReference type="AlphaFoldDB" id="Q9XDG4"/>
<gene>
    <name evidence="2" type="primary">afaE</name>
</gene>
<proteinExistence type="predicted"/>
<organism evidence="2">
    <name type="scientific">Escherichia coli</name>
    <dbReference type="NCBI Taxonomy" id="562"/>
    <lineage>
        <taxon>Bacteria</taxon>
        <taxon>Pseudomonadati</taxon>
        <taxon>Pseudomonadota</taxon>
        <taxon>Gammaproteobacteria</taxon>
        <taxon>Enterobacterales</taxon>
        <taxon>Enterobacteriaceae</taxon>
        <taxon>Escherichia</taxon>
    </lineage>
</organism>
<protein>
    <submittedName>
        <fullName evidence="2">AfaE</fullName>
    </submittedName>
</protein>
<feature type="signal peptide" evidence="1">
    <location>
        <begin position="1"/>
        <end position="26"/>
    </location>
</feature>
<accession>Q9XDG4</accession>
<dbReference type="EMBL" id="AF072901">
    <property type="protein sequence ID" value="AAD44028.1"/>
    <property type="molecule type" value="Genomic_DNA"/>
</dbReference>